<evidence type="ECO:0000256" key="13">
    <source>
        <dbReference type="ARBA" id="ARBA00038164"/>
    </source>
</evidence>
<dbReference type="Ensembl" id="ENSXMAT00000024582.1">
    <property type="protein sequence ID" value="ENSXMAP00000037692.1"/>
    <property type="gene ID" value="ENSXMAG00000001381.2"/>
</dbReference>
<dbReference type="InParanoid" id="A0A3B5R2V6"/>
<dbReference type="GO" id="GO:0032587">
    <property type="term" value="C:ruffle membrane"/>
    <property type="evidence" value="ECO:0007669"/>
    <property type="project" value="UniProtKB-SubCell"/>
</dbReference>
<protein>
    <submittedName>
        <fullName evidence="14">Tescalcin b</fullName>
    </submittedName>
</protein>
<accession>A0A3B5R2V6</accession>
<dbReference type="GO" id="GO:0046872">
    <property type="term" value="F:metal ion binding"/>
    <property type="evidence" value="ECO:0007669"/>
    <property type="project" value="UniProtKB-KW"/>
</dbReference>
<keyword evidence="12" id="KW-0449">Lipoprotein</keyword>
<dbReference type="SUPFAM" id="SSF47473">
    <property type="entry name" value="EF-hand"/>
    <property type="match status" value="1"/>
</dbReference>
<evidence type="ECO:0000313" key="14">
    <source>
        <dbReference type="Ensembl" id="ENSXMAP00000037692.1"/>
    </source>
</evidence>
<evidence type="ECO:0000313" key="15">
    <source>
        <dbReference type="Proteomes" id="UP000002852"/>
    </source>
</evidence>
<organism evidence="14 15">
    <name type="scientific">Xiphophorus maculatus</name>
    <name type="common">Southern platyfish</name>
    <name type="synonym">Platypoecilus maculatus</name>
    <dbReference type="NCBI Taxonomy" id="8083"/>
    <lineage>
        <taxon>Eukaryota</taxon>
        <taxon>Metazoa</taxon>
        <taxon>Chordata</taxon>
        <taxon>Craniata</taxon>
        <taxon>Vertebrata</taxon>
        <taxon>Euteleostomi</taxon>
        <taxon>Actinopterygii</taxon>
        <taxon>Neopterygii</taxon>
        <taxon>Teleostei</taxon>
        <taxon>Neoteleostei</taxon>
        <taxon>Acanthomorphata</taxon>
        <taxon>Ovalentaria</taxon>
        <taxon>Atherinomorphae</taxon>
        <taxon>Cyprinodontiformes</taxon>
        <taxon>Poeciliidae</taxon>
        <taxon>Poeciliinae</taxon>
        <taxon>Xiphophorus</taxon>
    </lineage>
</organism>
<evidence type="ECO:0000256" key="5">
    <source>
        <dbReference type="ARBA" id="ARBA00022490"/>
    </source>
</evidence>
<dbReference type="GO" id="GO:0005737">
    <property type="term" value="C:cytoplasm"/>
    <property type="evidence" value="ECO:0007669"/>
    <property type="project" value="UniProtKB-SubCell"/>
</dbReference>
<comment type="similarity">
    <text evidence="13">Belongs to the calcineurin regulatory subunit family. CHP subfamily.</text>
</comment>
<keyword evidence="11" id="KW-0966">Cell projection</keyword>
<reference evidence="15" key="2">
    <citation type="journal article" date="2013" name="Nat. Genet.">
        <title>The genome of the platyfish, Xiphophorus maculatus, provides insights into evolutionary adaptation and several complex traits.</title>
        <authorList>
            <person name="Schartl M."/>
            <person name="Walter R.B."/>
            <person name="Shen Y."/>
            <person name="Garcia T."/>
            <person name="Catchen J."/>
            <person name="Amores A."/>
            <person name="Braasch I."/>
            <person name="Chalopin D."/>
            <person name="Volff J.N."/>
            <person name="Lesch K.P."/>
            <person name="Bisazza A."/>
            <person name="Minx P."/>
            <person name="Hillier L."/>
            <person name="Wilson R.K."/>
            <person name="Fuerstenberg S."/>
            <person name="Boore J."/>
            <person name="Searle S."/>
            <person name="Postlethwait J.H."/>
            <person name="Warren W.C."/>
        </authorList>
    </citation>
    <scope>NUCLEOTIDE SEQUENCE [LARGE SCALE GENOMIC DNA]</scope>
    <source>
        <strain evidence="15">JP 163 A</strain>
    </source>
</reference>
<reference evidence="14" key="4">
    <citation type="submission" date="2025-09" db="UniProtKB">
        <authorList>
            <consortium name="Ensembl"/>
        </authorList>
    </citation>
    <scope>IDENTIFICATION</scope>
    <source>
        <strain evidence="14">JP 163 A</strain>
    </source>
</reference>
<dbReference type="InterPro" id="IPR052490">
    <property type="entry name" value="CHP3"/>
</dbReference>
<dbReference type="InterPro" id="IPR018247">
    <property type="entry name" value="EF_Hand_1_Ca_BS"/>
</dbReference>
<keyword evidence="5" id="KW-0963">Cytoplasm</keyword>
<keyword evidence="15" id="KW-1185">Reference proteome</keyword>
<evidence type="ECO:0000256" key="3">
    <source>
        <dbReference type="ARBA" id="ARBA00004632"/>
    </source>
</evidence>
<dbReference type="PROSITE" id="PS00018">
    <property type="entry name" value="EF_HAND_1"/>
    <property type="match status" value="1"/>
</dbReference>
<name>A0A3B5R2V6_XIPMA</name>
<evidence type="ECO:0000256" key="1">
    <source>
        <dbReference type="ARBA" id="ARBA00004123"/>
    </source>
</evidence>
<sequence length="231" mass="26332">MGALKSTPDPIEYADLSEKTGYSLKQIRVLHKRFRELSDGDDVLRREHFRCISSLKYNPIRVEIIEAFFNRRNFSPSHQGSADEIGFEEFLVVMSHFRPPSPKITDEQRKNIRREKLQCAFCLQGISNRCLPVTGIKVAFFSAVIFNMHDSDGDGLVTLEDYRHVSFLLNPKYSKDPYCNKNHLNYCLSVTWKLRISPPEIRAGLVLILPGGGGVVISQRSTGERNSQSHC</sequence>
<evidence type="ECO:0000256" key="2">
    <source>
        <dbReference type="ARBA" id="ARBA00004496"/>
    </source>
</evidence>
<keyword evidence="9" id="KW-0472">Membrane</keyword>
<dbReference type="AlphaFoldDB" id="A0A3B5R2V6"/>
<keyword evidence="10" id="KW-0539">Nucleus</keyword>
<evidence type="ECO:0000256" key="8">
    <source>
        <dbReference type="ARBA" id="ARBA00022837"/>
    </source>
</evidence>
<keyword evidence="4" id="KW-1003">Cell membrane</keyword>
<evidence type="ECO:0000256" key="7">
    <source>
        <dbReference type="ARBA" id="ARBA00022723"/>
    </source>
</evidence>
<evidence type="ECO:0000256" key="9">
    <source>
        <dbReference type="ARBA" id="ARBA00023136"/>
    </source>
</evidence>
<evidence type="ECO:0000256" key="12">
    <source>
        <dbReference type="ARBA" id="ARBA00023288"/>
    </source>
</evidence>
<dbReference type="PANTHER" id="PTHR46823">
    <property type="entry name" value="CALCINEURIN B HOMOLOGOUS PROTEIN 3"/>
    <property type="match status" value="1"/>
</dbReference>
<evidence type="ECO:0000256" key="10">
    <source>
        <dbReference type="ARBA" id="ARBA00023242"/>
    </source>
</evidence>
<evidence type="ECO:0000256" key="4">
    <source>
        <dbReference type="ARBA" id="ARBA00022475"/>
    </source>
</evidence>
<dbReference type="Proteomes" id="UP000002852">
    <property type="component" value="Unassembled WGS sequence"/>
</dbReference>
<dbReference type="STRING" id="8083.ENSXMAP00000037692"/>
<comment type="subcellular location">
    <subcellularLocation>
        <location evidence="3">Cell projection</location>
        <location evidence="3">Ruffle membrane</location>
    </subcellularLocation>
    <subcellularLocation>
        <location evidence="2">Cytoplasm</location>
    </subcellularLocation>
    <subcellularLocation>
        <location evidence="1">Nucleus</location>
    </subcellularLocation>
</comment>
<keyword evidence="6" id="KW-0519">Myristate</keyword>
<reference evidence="15" key="1">
    <citation type="submission" date="2012-01" db="EMBL/GenBank/DDBJ databases">
        <authorList>
            <person name="Walter R."/>
            <person name="Schartl M."/>
            <person name="Warren W."/>
        </authorList>
    </citation>
    <scope>NUCLEOTIDE SEQUENCE [LARGE SCALE GENOMIC DNA]</scope>
    <source>
        <strain evidence="15">JP 163 A</strain>
    </source>
</reference>
<keyword evidence="8" id="KW-0106">Calcium</keyword>
<dbReference type="InterPro" id="IPR011992">
    <property type="entry name" value="EF-hand-dom_pair"/>
</dbReference>
<proteinExistence type="inferred from homology"/>
<evidence type="ECO:0000256" key="6">
    <source>
        <dbReference type="ARBA" id="ARBA00022707"/>
    </source>
</evidence>
<keyword evidence="7" id="KW-0479">Metal-binding</keyword>
<dbReference type="Gene3D" id="1.10.238.10">
    <property type="entry name" value="EF-hand"/>
    <property type="match status" value="1"/>
</dbReference>
<dbReference type="GO" id="GO:0005634">
    <property type="term" value="C:nucleus"/>
    <property type="evidence" value="ECO:0007669"/>
    <property type="project" value="UniProtKB-SubCell"/>
</dbReference>
<dbReference type="GeneTree" id="ENSGT00940000155845"/>
<evidence type="ECO:0000256" key="11">
    <source>
        <dbReference type="ARBA" id="ARBA00023273"/>
    </source>
</evidence>
<reference evidence="14" key="3">
    <citation type="submission" date="2025-08" db="UniProtKB">
        <authorList>
            <consortium name="Ensembl"/>
        </authorList>
    </citation>
    <scope>IDENTIFICATION</scope>
    <source>
        <strain evidence="14">JP 163 A</strain>
    </source>
</reference>